<protein>
    <submittedName>
        <fullName evidence="3">Sortase</fullName>
        <ecNumber evidence="3">3.4.22.70</ecNumber>
    </submittedName>
</protein>
<keyword evidence="1 3" id="KW-0378">Hydrolase</keyword>
<dbReference type="InterPro" id="IPR005754">
    <property type="entry name" value="Sortase"/>
</dbReference>
<dbReference type="EC" id="3.4.22.70" evidence="3"/>
<comment type="caution">
    <text evidence="3">The sequence shown here is derived from an EMBL/GenBank/DDBJ whole genome shotgun (WGS) entry which is preliminary data.</text>
</comment>
<dbReference type="EMBL" id="JBHLTP010000003">
    <property type="protein sequence ID" value="MFC0523038.1"/>
    <property type="molecule type" value="Genomic_DNA"/>
</dbReference>
<feature type="compositionally biased region" description="Polar residues" evidence="2">
    <location>
        <begin position="41"/>
        <end position="54"/>
    </location>
</feature>
<organism evidence="3 4">
    <name type="scientific">Pontibacillus salicampi</name>
    <dbReference type="NCBI Taxonomy" id="1449801"/>
    <lineage>
        <taxon>Bacteria</taxon>
        <taxon>Bacillati</taxon>
        <taxon>Bacillota</taxon>
        <taxon>Bacilli</taxon>
        <taxon>Bacillales</taxon>
        <taxon>Bacillaceae</taxon>
        <taxon>Pontibacillus</taxon>
    </lineage>
</organism>
<dbReference type="Gene3D" id="2.40.260.10">
    <property type="entry name" value="Sortase"/>
    <property type="match status" value="1"/>
</dbReference>
<dbReference type="Pfam" id="PF04203">
    <property type="entry name" value="Sortase"/>
    <property type="match status" value="1"/>
</dbReference>
<dbReference type="SUPFAM" id="SSF63817">
    <property type="entry name" value="Sortase"/>
    <property type="match status" value="1"/>
</dbReference>
<evidence type="ECO:0000256" key="1">
    <source>
        <dbReference type="ARBA" id="ARBA00022801"/>
    </source>
</evidence>
<evidence type="ECO:0000313" key="4">
    <source>
        <dbReference type="Proteomes" id="UP001589836"/>
    </source>
</evidence>
<keyword evidence="4" id="KW-1185">Reference proteome</keyword>
<name>A0ABV6LL50_9BACI</name>
<dbReference type="GO" id="GO:0016787">
    <property type="term" value="F:hydrolase activity"/>
    <property type="evidence" value="ECO:0007669"/>
    <property type="project" value="UniProtKB-KW"/>
</dbReference>
<dbReference type="Proteomes" id="UP001589836">
    <property type="component" value="Unassembled WGS sequence"/>
</dbReference>
<dbReference type="InterPro" id="IPR041999">
    <property type="entry name" value="Sortase_D_1"/>
</dbReference>
<accession>A0ABV6LL50</accession>
<dbReference type="CDD" id="cd05828">
    <property type="entry name" value="Sortase_D_1"/>
    <property type="match status" value="1"/>
</dbReference>
<dbReference type="NCBIfam" id="TIGR01076">
    <property type="entry name" value="sortase_fam"/>
    <property type="match status" value="1"/>
</dbReference>
<dbReference type="InterPro" id="IPR023365">
    <property type="entry name" value="Sortase_dom-sf"/>
</dbReference>
<dbReference type="RefSeq" id="WP_377345572.1">
    <property type="nucleotide sequence ID" value="NZ_JBHLTP010000003.1"/>
</dbReference>
<sequence length="212" mass="23632">MKYIEVGLILIGIFFISWNAYQWWESSSSVTAIPVADKSESSPSDTSHASSVNSTKKETLNKKEHTPSYPTSTLDYDTKDGKDIATLSIPSIGQQFSVYWGTSEKVLQKGVGMYDSKWTSVPNRHTGHTVLSGHRDTTFYKLGEIEMGDVIDVSYQGSSISYKVQDIWKTDADDLSVIVDKETSTLTLTTCYPFQFIGDAPKRYIVQAEAIQ</sequence>
<feature type="region of interest" description="Disordered" evidence="2">
    <location>
        <begin position="37"/>
        <end position="74"/>
    </location>
</feature>
<feature type="compositionally biased region" description="Basic and acidic residues" evidence="2">
    <location>
        <begin position="55"/>
        <end position="66"/>
    </location>
</feature>
<reference evidence="3 4" key="1">
    <citation type="submission" date="2024-09" db="EMBL/GenBank/DDBJ databases">
        <authorList>
            <person name="Sun Q."/>
            <person name="Mori K."/>
        </authorList>
    </citation>
    <scope>NUCLEOTIDE SEQUENCE [LARGE SCALE GENOMIC DNA]</scope>
    <source>
        <strain evidence="3 4">NCAIM B.02529</strain>
    </source>
</reference>
<proteinExistence type="predicted"/>
<gene>
    <name evidence="3" type="ORF">ACFFGV_05445</name>
</gene>
<evidence type="ECO:0000313" key="3">
    <source>
        <dbReference type="EMBL" id="MFC0523038.1"/>
    </source>
</evidence>
<evidence type="ECO:0000256" key="2">
    <source>
        <dbReference type="SAM" id="MobiDB-lite"/>
    </source>
</evidence>